<sequence>MIQRCFCILTAVLLCRLWIALIPSLDCLQVVERIIFLAL</sequence>
<dbReference type="HOGENOM" id="CLU_3314846_0_0_10"/>
<comment type="caution">
    <text evidence="1">The sequence shown here is derived from an EMBL/GenBank/DDBJ whole genome shotgun (WGS) entry which is preliminary data.</text>
</comment>
<keyword evidence="2" id="KW-1185">Reference proteome</keyword>
<evidence type="ECO:0000313" key="1">
    <source>
        <dbReference type="EMBL" id="EFV04794.1"/>
    </source>
</evidence>
<organism evidence="1 2">
    <name type="scientific">Segatella salivae DSM 15606</name>
    <dbReference type="NCBI Taxonomy" id="888832"/>
    <lineage>
        <taxon>Bacteria</taxon>
        <taxon>Pseudomonadati</taxon>
        <taxon>Bacteroidota</taxon>
        <taxon>Bacteroidia</taxon>
        <taxon>Bacteroidales</taxon>
        <taxon>Prevotellaceae</taxon>
        <taxon>Segatella</taxon>
    </lineage>
</organism>
<evidence type="ECO:0000313" key="2">
    <source>
        <dbReference type="Proteomes" id="UP000003874"/>
    </source>
</evidence>
<dbReference type="Proteomes" id="UP000003874">
    <property type="component" value="Unassembled WGS sequence"/>
</dbReference>
<dbReference type="EMBL" id="AEQO01000110">
    <property type="protein sequence ID" value="EFV04794.1"/>
    <property type="molecule type" value="Genomic_DNA"/>
</dbReference>
<name>E6MNL3_9BACT</name>
<accession>E6MNL3</accession>
<gene>
    <name evidence="1" type="ORF">HMPREF9420_1081</name>
</gene>
<reference evidence="1 2" key="1">
    <citation type="submission" date="2010-12" db="EMBL/GenBank/DDBJ databases">
        <authorList>
            <person name="Muzny D."/>
            <person name="Qin X."/>
            <person name="Deng J."/>
            <person name="Jiang H."/>
            <person name="Liu Y."/>
            <person name="Qu J."/>
            <person name="Song X.-Z."/>
            <person name="Zhang L."/>
            <person name="Thornton R."/>
            <person name="Coyle M."/>
            <person name="Francisco L."/>
            <person name="Jackson L."/>
            <person name="Javaid M."/>
            <person name="Korchina V."/>
            <person name="Kovar C."/>
            <person name="Mata R."/>
            <person name="Mathew T."/>
            <person name="Ngo R."/>
            <person name="Nguyen L."/>
            <person name="Nguyen N."/>
            <person name="Okwuonu G."/>
            <person name="Ongeri F."/>
            <person name="Pham C."/>
            <person name="Simmons D."/>
            <person name="Wilczek-Boney K."/>
            <person name="Hale W."/>
            <person name="Jakkamsetti A."/>
            <person name="Pham P."/>
            <person name="Ruth R."/>
            <person name="San Lucas F."/>
            <person name="Warren J."/>
            <person name="Zhang J."/>
            <person name="Zhao Z."/>
            <person name="Zhou C."/>
            <person name="Zhu D."/>
            <person name="Lee S."/>
            <person name="Bess C."/>
            <person name="Blankenburg K."/>
            <person name="Forbes L."/>
            <person name="Fu Q."/>
            <person name="Gubbala S."/>
            <person name="Hirani K."/>
            <person name="Jayaseelan J.C."/>
            <person name="Lara F."/>
            <person name="Munidasa M."/>
            <person name="Palculict T."/>
            <person name="Patil S."/>
            <person name="Pu L.-L."/>
            <person name="Saada N."/>
            <person name="Tang L."/>
            <person name="Weissenberger G."/>
            <person name="Zhu Y."/>
            <person name="Hemphill L."/>
            <person name="Shang Y."/>
            <person name="Youmans B."/>
            <person name="Ayvaz T."/>
            <person name="Ross M."/>
            <person name="Santibanez J."/>
            <person name="Aqrawi P."/>
            <person name="Gross S."/>
            <person name="Joshi V."/>
            <person name="Fowler G."/>
            <person name="Nazareth L."/>
            <person name="Reid J."/>
            <person name="Worley K."/>
            <person name="Petrosino J."/>
            <person name="Highlander S."/>
            <person name="Gibbs R."/>
        </authorList>
    </citation>
    <scope>NUCLEOTIDE SEQUENCE [LARGE SCALE GENOMIC DNA]</scope>
    <source>
        <strain evidence="1 2">DSM 15606</strain>
    </source>
</reference>
<proteinExistence type="predicted"/>
<protein>
    <submittedName>
        <fullName evidence="1">Uncharacterized protein</fullName>
    </submittedName>
</protein>
<dbReference type="AlphaFoldDB" id="E6MNL3"/>